<sequence length="308" mass="33397">MFYDLNVPATNTVTPELTRTIHFLVELGYTTICLSHTLSGKLPTPLTNPLPTASAFSLPSTVNILRRATILISDPSTNLRLPQLSQHYDILALRPTTEKLLLQACQSLDADLISLDFSQRLPFHLKHKVVGLALSKGLCFEVCYSAGIADATARRNLIQNVQGLIRATRNGRGIVISSEAKKAVGLRAPHDVVNLACLWGLSPDKARDAVCGLAGKVVAQARMRRKSFKGVVEVISDGGIEKIQNEKKRKAKEAERDGKRAKSAEQQAQGGQAREGQQKSEKLTKVQRKAKAKAVSDVKGAASESAKT</sequence>
<dbReference type="InParanoid" id="A0A4S2N6C1"/>
<comment type="subcellular location">
    <subcellularLocation>
        <location evidence="1">Nucleus</location>
    </subcellularLocation>
</comment>
<keyword evidence="6" id="KW-1185">Reference proteome</keyword>
<reference evidence="5 6" key="1">
    <citation type="submission" date="2019-04" db="EMBL/GenBank/DDBJ databases">
        <title>Comparative genomics and transcriptomics to analyze fruiting body development in filamentous ascomycetes.</title>
        <authorList>
            <consortium name="DOE Joint Genome Institute"/>
            <person name="Lutkenhaus R."/>
            <person name="Traeger S."/>
            <person name="Breuer J."/>
            <person name="Kuo A."/>
            <person name="Lipzen A."/>
            <person name="Pangilinan J."/>
            <person name="Dilworth D."/>
            <person name="Sandor L."/>
            <person name="Poggeler S."/>
            <person name="Barry K."/>
            <person name="Grigoriev I.V."/>
            <person name="Nowrousian M."/>
        </authorList>
    </citation>
    <scope>NUCLEOTIDE SEQUENCE [LARGE SCALE GENOMIC DNA]</scope>
    <source>
        <strain evidence="5 6">CBS 389.68</strain>
    </source>
</reference>
<feature type="region of interest" description="Disordered" evidence="4">
    <location>
        <begin position="245"/>
        <end position="308"/>
    </location>
</feature>
<dbReference type="GO" id="GO:0005655">
    <property type="term" value="C:nucleolar ribonuclease P complex"/>
    <property type="evidence" value="ECO:0007669"/>
    <property type="project" value="TreeGrafter"/>
</dbReference>
<evidence type="ECO:0000256" key="3">
    <source>
        <dbReference type="ARBA" id="ARBA00022694"/>
    </source>
</evidence>
<dbReference type="InterPro" id="IPR002738">
    <property type="entry name" value="RNase_P_p30"/>
</dbReference>
<accession>A0A4S2N6C1</accession>
<dbReference type="GO" id="GO:0003723">
    <property type="term" value="F:RNA binding"/>
    <property type="evidence" value="ECO:0007669"/>
    <property type="project" value="TreeGrafter"/>
</dbReference>
<proteinExistence type="inferred from homology"/>
<dbReference type="GO" id="GO:0008033">
    <property type="term" value="P:tRNA processing"/>
    <property type="evidence" value="ECO:0007669"/>
    <property type="project" value="UniProtKB-KW"/>
</dbReference>
<feature type="compositionally biased region" description="Low complexity" evidence="4">
    <location>
        <begin position="264"/>
        <end position="275"/>
    </location>
</feature>
<organism evidence="5 6">
    <name type="scientific">Ascodesmis nigricans</name>
    <dbReference type="NCBI Taxonomy" id="341454"/>
    <lineage>
        <taxon>Eukaryota</taxon>
        <taxon>Fungi</taxon>
        <taxon>Dikarya</taxon>
        <taxon>Ascomycota</taxon>
        <taxon>Pezizomycotina</taxon>
        <taxon>Pezizomycetes</taxon>
        <taxon>Pezizales</taxon>
        <taxon>Ascodesmidaceae</taxon>
        <taxon>Ascodesmis</taxon>
    </lineage>
</organism>
<evidence type="ECO:0000256" key="4">
    <source>
        <dbReference type="SAM" id="MobiDB-lite"/>
    </source>
</evidence>
<keyword evidence="3" id="KW-0819">tRNA processing</keyword>
<comment type="similarity">
    <text evidence="2">Belongs to the eukaryotic/archaeal RNase P protein component 3 family.</text>
</comment>
<evidence type="ECO:0000313" key="6">
    <source>
        <dbReference type="Proteomes" id="UP000298138"/>
    </source>
</evidence>
<evidence type="ECO:0000256" key="2">
    <source>
        <dbReference type="ARBA" id="ARBA00007331"/>
    </source>
</evidence>
<dbReference type="STRING" id="341454.A0A4S2N6C1"/>
<dbReference type="AlphaFoldDB" id="A0A4S2N6C1"/>
<dbReference type="SUPFAM" id="SSF89550">
    <property type="entry name" value="PHP domain-like"/>
    <property type="match status" value="1"/>
</dbReference>
<dbReference type="EMBL" id="ML220112">
    <property type="protein sequence ID" value="TGZ84868.1"/>
    <property type="molecule type" value="Genomic_DNA"/>
</dbReference>
<dbReference type="Gene3D" id="3.20.20.140">
    <property type="entry name" value="Metal-dependent hydrolases"/>
    <property type="match status" value="1"/>
</dbReference>
<dbReference type="Pfam" id="PF01876">
    <property type="entry name" value="RNase_P_p30"/>
    <property type="match status" value="1"/>
</dbReference>
<evidence type="ECO:0000313" key="5">
    <source>
        <dbReference type="EMBL" id="TGZ84868.1"/>
    </source>
</evidence>
<name>A0A4S2N6C1_9PEZI</name>
<dbReference type="Proteomes" id="UP000298138">
    <property type="component" value="Unassembled WGS sequence"/>
</dbReference>
<dbReference type="InterPro" id="IPR016195">
    <property type="entry name" value="Pol/histidinol_Pase-like"/>
</dbReference>
<dbReference type="OrthoDB" id="17948at2759"/>
<feature type="compositionally biased region" description="Basic and acidic residues" evidence="4">
    <location>
        <begin position="245"/>
        <end position="263"/>
    </location>
</feature>
<dbReference type="PANTHER" id="PTHR13031">
    <property type="entry name" value="RIBONUCLEASE P SUBUNIT P30"/>
    <property type="match status" value="1"/>
</dbReference>
<dbReference type="FunCoup" id="A0A4S2N6C1">
    <property type="interactions" value="654"/>
</dbReference>
<evidence type="ECO:0000256" key="1">
    <source>
        <dbReference type="ARBA" id="ARBA00004123"/>
    </source>
</evidence>
<gene>
    <name evidence="5" type="ORF">EX30DRAFT_313670</name>
</gene>
<dbReference type="PANTHER" id="PTHR13031:SF0">
    <property type="entry name" value="RIBONUCLEASE P PROTEIN SUBUNIT P30"/>
    <property type="match status" value="1"/>
</dbReference>
<protein>
    <submittedName>
        <fullName evidence="5">PHP domain-like protein</fullName>
    </submittedName>
</protein>